<comment type="caution">
    <text evidence="6">The sequence shown here is derived from an EMBL/GenBank/DDBJ whole genome shotgun (WGS) entry which is preliminary data.</text>
</comment>
<accession>A0A246J4S4</accession>
<dbReference type="PROSITE" id="PS50043">
    <property type="entry name" value="HTH_LUXR_2"/>
    <property type="match status" value="1"/>
</dbReference>
<keyword evidence="7" id="KW-1185">Reference proteome</keyword>
<dbReference type="Pfam" id="PF00196">
    <property type="entry name" value="GerE"/>
    <property type="match status" value="1"/>
</dbReference>
<dbReference type="GO" id="GO:0003677">
    <property type="term" value="F:DNA binding"/>
    <property type="evidence" value="ECO:0007669"/>
    <property type="project" value="UniProtKB-KW"/>
</dbReference>
<feature type="region of interest" description="Disordered" evidence="4">
    <location>
        <begin position="1"/>
        <end position="38"/>
    </location>
</feature>
<keyword evidence="2" id="KW-0238">DNA-binding</keyword>
<dbReference type="InterPro" id="IPR016032">
    <property type="entry name" value="Sig_transdc_resp-reg_C-effctor"/>
</dbReference>
<gene>
    <name evidence="6" type="ORF">CDN99_18555</name>
</gene>
<evidence type="ECO:0000259" key="5">
    <source>
        <dbReference type="PROSITE" id="PS50043"/>
    </source>
</evidence>
<keyword evidence="3" id="KW-0804">Transcription</keyword>
<reference evidence="6 7" key="1">
    <citation type="journal article" date="2008" name="Int. J. Syst. Evol. Microbiol.">
        <title>Description of Roseateles aquatilis sp. nov. and Roseateles terrae sp. nov., in the class Betaproteobacteria, and emended description of the genus Roseateles.</title>
        <authorList>
            <person name="Gomila M."/>
            <person name="Bowien B."/>
            <person name="Falsen E."/>
            <person name="Moore E.R."/>
            <person name="Lalucat J."/>
        </authorList>
    </citation>
    <scope>NUCLEOTIDE SEQUENCE [LARGE SCALE GENOMIC DNA]</scope>
    <source>
        <strain evidence="6 7">CCUG 48205</strain>
    </source>
</reference>
<name>A0A246J4S4_9BURK</name>
<dbReference type="PRINTS" id="PR00038">
    <property type="entry name" value="HTHLUXR"/>
</dbReference>
<dbReference type="Gene3D" id="1.10.10.10">
    <property type="entry name" value="Winged helix-like DNA-binding domain superfamily/Winged helix DNA-binding domain"/>
    <property type="match status" value="1"/>
</dbReference>
<feature type="compositionally biased region" description="Basic and acidic residues" evidence="4">
    <location>
        <begin position="16"/>
        <end position="35"/>
    </location>
</feature>
<dbReference type="InterPro" id="IPR036388">
    <property type="entry name" value="WH-like_DNA-bd_sf"/>
</dbReference>
<dbReference type="CDD" id="cd06170">
    <property type="entry name" value="LuxR_C_like"/>
    <property type="match status" value="1"/>
</dbReference>
<keyword evidence="1" id="KW-0805">Transcription regulation</keyword>
<evidence type="ECO:0000256" key="3">
    <source>
        <dbReference type="ARBA" id="ARBA00023163"/>
    </source>
</evidence>
<dbReference type="Proteomes" id="UP000197468">
    <property type="component" value="Unassembled WGS sequence"/>
</dbReference>
<dbReference type="InterPro" id="IPR000792">
    <property type="entry name" value="Tscrpt_reg_LuxR_C"/>
</dbReference>
<dbReference type="GO" id="GO:0006355">
    <property type="term" value="P:regulation of DNA-templated transcription"/>
    <property type="evidence" value="ECO:0007669"/>
    <property type="project" value="InterPro"/>
</dbReference>
<organism evidence="6 7">
    <name type="scientific">Roseateles aquatilis</name>
    <dbReference type="NCBI Taxonomy" id="431061"/>
    <lineage>
        <taxon>Bacteria</taxon>
        <taxon>Pseudomonadati</taxon>
        <taxon>Pseudomonadota</taxon>
        <taxon>Betaproteobacteria</taxon>
        <taxon>Burkholderiales</taxon>
        <taxon>Sphaerotilaceae</taxon>
        <taxon>Roseateles</taxon>
    </lineage>
</organism>
<dbReference type="PANTHER" id="PTHR44688:SF16">
    <property type="entry name" value="DNA-BINDING TRANSCRIPTIONAL ACTIVATOR DEVR_DOSR"/>
    <property type="match status" value="1"/>
</dbReference>
<evidence type="ECO:0000256" key="1">
    <source>
        <dbReference type="ARBA" id="ARBA00023015"/>
    </source>
</evidence>
<protein>
    <recommendedName>
        <fullName evidence="5">HTH luxR-type domain-containing protein</fullName>
    </recommendedName>
</protein>
<evidence type="ECO:0000256" key="2">
    <source>
        <dbReference type="ARBA" id="ARBA00023125"/>
    </source>
</evidence>
<sequence>MSMTQPHSPMPAGFTDRVDRADRAHPTDRPDRVVDTTDGLPLPWLQDRQLGERLLEALWSAGQPATPAQFFVWSQSRLQPLLPHRLLVCASDVPPSPRLTAQLFHLKPIGDGLQAQLESPEHGLWLHLIRRWGEGRRALRIDVAREEPSALFQPLLEAGLRSLVLHGVAGDGERPQGLFLLAGDGWDDEHLQRFELLTPALHAAWRRSRLQPRGQALPRRVGMLVTPREQQIVEGLRAGLSNEGIAIQLGISMFTVKNHVRKILRKLGANNRAQAVAIAMSRREFSEPEASGLPRGA</sequence>
<evidence type="ECO:0000256" key="4">
    <source>
        <dbReference type="SAM" id="MobiDB-lite"/>
    </source>
</evidence>
<evidence type="ECO:0000313" key="7">
    <source>
        <dbReference type="Proteomes" id="UP000197468"/>
    </source>
</evidence>
<dbReference type="EMBL" id="NIOF01000009">
    <property type="protein sequence ID" value="OWQ87595.1"/>
    <property type="molecule type" value="Genomic_DNA"/>
</dbReference>
<proteinExistence type="predicted"/>
<dbReference type="SMART" id="SM00421">
    <property type="entry name" value="HTH_LUXR"/>
    <property type="match status" value="1"/>
</dbReference>
<dbReference type="AlphaFoldDB" id="A0A246J4S4"/>
<dbReference type="PANTHER" id="PTHR44688">
    <property type="entry name" value="DNA-BINDING TRANSCRIPTIONAL ACTIVATOR DEVR_DOSR"/>
    <property type="match status" value="1"/>
</dbReference>
<dbReference type="SUPFAM" id="SSF46894">
    <property type="entry name" value="C-terminal effector domain of the bipartite response regulators"/>
    <property type="match status" value="1"/>
</dbReference>
<feature type="domain" description="HTH luxR-type" evidence="5">
    <location>
        <begin position="218"/>
        <end position="283"/>
    </location>
</feature>
<evidence type="ECO:0000313" key="6">
    <source>
        <dbReference type="EMBL" id="OWQ87595.1"/>
    </source>
</evidence>